<evidence type="ECO:0000256" key="9">
    <source>
        <dbReference type="ARBA" id="ARBA00036810"/>
    </source>
</evidence>
<dbReference type="InterPro" id="IPR008429">
    <property type="entry name" value="CLPTM1"/>
</dbReference>
<evidence type="ECO:0000256" key="12">
    <source>
        <dbReference type="ARBA" id="ARBA00043155"/>
    </source>
</evidence>
<protein>
    <recommendedName>
        <fullName evidence="10">Lipid scramblase CLPTM1L</fullName>
    </recommendedName>
    <alternativeName>
        <fullName evidence="12">Cisplatin resistance-related protein 9</fullName>
    </alternativeName>
    <alternativeName>
        <fullName evidence="11">Cleft lip and palate transmembrane protein 1-like protein</fullName>
    </alternativeName>
</protein>
<dbReference type="Proteomes" id="UP000079169">
    <property type="component" value="Unplaced"/>
</dbReference>
<feature type="transmembrane region" description="Helical" evidence="16">
    <location>
        <begin position="426"/>
        <end position="445"/>
    </location>
</feature>
<comment type="catalytic activity">
    <reaction evidence="7">
        <text>a 1,2-diacyl-sn-glycero-3-phosphocholine(in) = a 1,2-diacyl-sn-glycero-3-phosphocholine(out)</text>
        <dbReference type="Rhea" id="RHEA:38571"/>
        <dbReference type="ChEBI" id="CHEBI:57643"/>
    </reaction>
</comment>
<evidence type="ECO:0000313" key="17">
    <source>
        <dbReference type="Proteomes" id="UP000079169"/>
    </source>
</evidence>
<dbReference type="PaxDb" id="121845-A0A1S3DA67"/>
<evidence type="ECO:0000256" key="6">
    <source>
        <dbReference type="ARBA" id="ARBA00024615"/>
    </source>
</evidence>
<evidence type="ECO:0000256" key="16">
    <source>
        <dbReference type="SAM" id="Phobius"/>
    </source>
</evidence>
<feature type="transmembrane region" description="Helical" evidence="16">
    <location>
        <begin position="451"/>
        <end position="472"/>
    </location>
</feature>
<comment type="subcellular location">
    <subcellularLocation>
        <location evidence="1">Membrane</location>
        <topology evidence="1">Multi-pass membrane protein</topology>
    </subcellularLocation>
</comment>
<evidence type="ECO:0000256" key="5">
    <source>
        <dbReference type="ARBA" id="ARBA00023136"/>
    </source>
</evidence>
<comment type="catalytic activity">
    <reaction evidence="8">
        <text>a 1,2-diacyl-sn-glycero-3-phospho-(1D-myo-inositol)(in) = a 1,2-diacyl-sn-glycero-3-phospho-(1D-myo-inositol)(out)</text>
        <dbReference type="Rhea" id="RHEA:38691"/>
        <dbReference type="ChEBI" id="CHEBI:57880"/>
    </reaction>
</comment>
<proteinExistence type="inferred from homology"/>
<dbReference type="GO" id="GO:0012505">
    <property type="term" value="C:endomembrane system"/>
    <property type="evidence" value="ECO:0007669"/>
    <property type="project" value="TreeGrafter"/>
</dbReference>
<feature type="region of interest" description="Disordered" evidence="15">
    <location>
        <begin position="547"/>
        <end position="571"/>
    </location>
</feature>
<evidence type="ECO:0000256" key="7">
    <source>
        <dbReference type="ARBA" id="ARBA00024631"/>
    </source>
</evidence>
<organism evidence="17 18">
    <name type="scientific">Diaphorina citri</name>
    <name type="common">Asian citrus psyllid</name>
    <dbReference type="NCBI Taxonomy" id="121845"/>
    <lineage>
        <taxon>Eukaryota</taxon>
        <taxon>Metazoa</taxon>
        <taxon>Ecdysozoa</taxon>
        <taxon>Arthropoda</taxon>
        <taxon>Hexapoda</taxon>
        <taxon>Insecta</taxon>
        <taxon>Pterygota</taxon>
        <taxon>Neoptera</taxon>
        <taxon>Paraneoptera</taxon>
        <taxon>Hemiptera</taxon>
        <taxon>Sternorrhyncha</taxon>
        <taxon>Psylloidea</taxon>
        <taxon>Psyllidae</taxon>
        <taxon>Diaphorininae</taxon>
        <taxon>Diaphorina</taxon>
    </lineage>
</organism>
<feature type="compositionally biased region" description="Basic and acidic residues" evidence="15">
    <location>
        <begin position="559"/>
        <end position="571"/>
    </location>
</feature>
<comment type="similarity">
    <text evidence="2">Belongs to the CLPTM1 family.</text>
</comment>
<keyword evidence="5 16" id="KW-0472">Membrane</keyword>
<evidence type="ECO:0000313" key="18">
    <source>
        <dbReference type="RefSeq" id="XP_008477514.1"/>
    </source>
</evidence>
<keyword evidence="3 16" id="KW-0812">Transmembrane</keyword>
<dbReference type="Pfam" id="PF05602">
    <property type="entry name" value="CLPTM1"/>
    <property type="match status" value="1"/>
</dbReference>
<dbReference type="KEGG" id="dci:108251818"/>
<comment type="catalytic activity">
    <reaction evidence="6">
        <text>a 1,2-diacyl-sn-glycero-3-phosphoethanolamine(in) = a 1,2-diacyl-sn-glycero-3-phosphoethanolamine(out)</text>
        <dbReference type="Rhea" id="RHEA:38895"/>
        <dbReference type="ChEBI" id="CHEBI:64612"/>
    </reaction>
</comment>
<name>A0A1S3DA67_DIACI</name>
<evidence type="ECO:0000256" key="4">
    <source>
        <dbReference type="ARBA" id="ARBA00022989"/>
    </source>
</evidence>
<evidence type="ECO:0000256" key="8">
    <source>
        <dbReference type="ARBA" id="ARBA00035895"/>
    </source>
</evidence>
<dbReference type="GeneID" id="108251818"/>
<dbReference type="RefSeq" id="XP_008477514.1">
    <property type="nucleotide sequence ID" value="XM_008479292.3"/>
</dbReference>
<dbReference type="STRING" id="121845.A0A1S3DA67"/>
<sequence>MFTQNSDSCFPRQSCCGNTLSNRYPVKDIIMSILSHISLSKIVISVGLGFMIHSVWSIYKLSLPPDCPVERTCLKSSLLRNPKLELILFSSVKEKPTGRDVELILEKKKFDYNQAFEENIKLNVPYKTRMNGTLFLHMFIIAHRPNQNWDWDSLARHSNQYEIKVYRKVPLSKYALPPDRTFHLLSEEGPQQKSRKPVTHIKSLIEFNMLIDVHKFPRLEIPFELYNYFRISNNEFLPIVAYNLLNDRNTFLKEVKPDTNEMEIQFKYSPISYGKLRLMLHVEASFKSIAQMGFSDKEIDDVKSMFADTHLYVFLTTMVVSFVHLLFDFLAFKNDVSFWKNRKNTVGISVRSVMWRTFSQIVVFLYLLDENTSYLVLIPNGISGVIEVWKLLKIFKFDSRSWRFVRKTESAHERRTTAYDLEAMRYLSYILYPLCLATAVYSFVYSEHKSVYSWLLRSLVNAVYAFGFIFMLPQLFINYKLKSVAHLPWRTFMYKAFNTFIDDVFAFLITMPTMHRLACFRDDIIFLIYLYQRWLYPVDKRRLDENSDMTAESNEVVEEEKKKIGKDKKSN</sequence>
<dbReference type="PANTHER" id="PTHR21347">
    <property type="entry name" value="CLEFT LIP AND PALATE ASSOCIATED TRANSMEMBRANE PROTEIN-RELATED"/>
    <property type="match status" value="1"/>
</dbReference>
<reference evidence="18" key="1">
    <citation type="submission" date="2025-08" db="UniProtKB">
        <authorList>
            <consortium name="RefSeq"/>
        </authorList>
    </citation>
    <scope>IDENTIFICATION</scope>
</reference>
<keyword evidence="17" id="KW-1185">Reference proteome</keyword>
<dbReference type="OMA" id="TTMWRAF"/>
<evidence type="ECO:0000256" key="11">
    <source>
        <dbReference type="ARBA" id="ARBA00042320"/>
    </source>
</evidence>
<comment type="function">
    <text evidence="13">Scramblase that mediates the translocation of glucosaminylphosphatidylinositol (alpha-D-GlcN-(1-6)-(1,2-diacyl-sn-glycero-3-phospho)-1D-myo-inositol, GlcN-PI) across the endoplasmic reticulum (ER) membrane, from the cytosolic leaflet to the luminal leaflet of the ER membrane, where it participates in the biosynthesis of glycosylphosphatidylinositol (GPI). GPI is a lipid glycoconjugate involved in post-translational modification of proteins. Can also translocate 1,2-diacyl-sn-glycero-3-phospho-(1D-myo-inositol) (phosphatidylinositol or PI), as well as several other phospholipids (1,2-diacyl-sn-glycero-3-phosphocholine, 1,2-diacyl-sn-glycero-3-phosphoethanolamine), and N-acetylglucosaminylphosphatidylinositol (GlcNAc-PI) in vitro.</text>
</comment>
<accession>A0A1S3DA67</accession>
<evidence type="ECO:0000256" key="13">
    <source>
        <dbReference type="ARBA" id="ARBA00045827"/>
    </source>
</evidence>
<gene>
    <name evidence="18" type="primary">LOC108251818</name>
</gene>
<evidence type="ECO:0000256" key="15">
    <source>
        <dbReference type="SAM" id="MobiDB-lite"/>
    </source>
</evidence>
<evidence type="ECO:0000256" key="3">
    <source>
        <dbReference type="ARBA" id="ARBA00022692"/>
    </source>
</evidence>
<feature type="transmembrane region" description="Helical" evidence="16">
    <location>
        <begin position="311"/>
        <end position="332"/>
    </location>
</feature>
<evidence type="ECO:0000256" key="1">
    <source>
        <dbReference type="ARBA" id="ARBA00004141"/>
    </source>
</evidence>
<dbReference type="PANTHER" id="PTHR21347:SF0">
    <property type="entry name" value="LIPID SCRAMBLASE CLPTM1L"/>
    <property type="match status" value="1"/>
</dbReference>
<dbReference type="GO" id="GO:0016020">
    <property type="term" value="C:membrane"/>
    <property type="evidence" value="ECO:0007669"/>
    <property type="project" value="UniProtKB-SubCell"/>
</dbReference>
<keyword evidence="4 16" id="KW-1133">Transmembrane helix</keyword>
<evidence type="ECO:0000256" key="2">
    <source>
        <dbReference type="ARBA" id="ARBA00009310"/>
    </source>
</evidence>
<dbReference type="AlphaFoldDB" id="A0A1S3DA67"/>
<evidence type="ECO:0000256" key="10">
    <source>
        <dbReference type="ARBA" id="ARBA00040905"/>
    </source>
</evidence>
<comment type="catalytic activity">
    <reaction evidence="9">
        <text>6-(alpha-D-glucosaminyl)-(1-octadecanoyl,2-(9Z)-octadecenoyl-sn-glycero-3-phospho)-1D-myo-inositol(in) = 6-(alpha-D-glucosaminyl)-(1-octadecanoyl,2-(9Z)-octadecenoyl-sn-glycero-3-phospho)-1D-myo-inositol(out)</text>
        <dbReference type="Rhea" id="RHEA:71495"/>
        <dbReference type="ChEBI" id="CHEBI:190691"/>
    </reaction>
</comment>
<evidence type="ECO:0000256" key="14">
    <source>
        <dbReference type="ARBA" id="ARBA00093208"/>
    </source>
</evidence>
<comment type="catalytic activity">
    <reaction evidence="14">
        <text>a 6-(alpha-D-glucosaminyl)-1-(1,2-diacyl-sn-glycero-3-phospho)-1D-myo-inositol(in) = a 6-(alpha-D-glucosaminyl)-1-(1,2-diacyl-sn-glycero-3-phospho)-1D-myo-inositol(out)</text>
        <dbReference type="Rhea" id="RHEA:71491"/>
        <dbReference type="ChEBI" id="CHEBI:57997"/>
    </reaction>
</comment>